<dbReference type="PANTHER" id="PTHR30158">
    <property type="entry name" value="ACRA/E-RELATED COMPONENT OF DRUG EFFLUX TRANSPORTER"/>
    <property type="match status" value="1"/>
</dbReference>
<evidence type="ECO:0000256" key="1">
    <source>
        <dbReference type="ARBA" id="ARBA00004196"/>
    </source>
</evidence>
<evidence type="ECO:0000259" key="7">
    <source>
        <dbReference type="Pfam" id="PF25967"/>
    </source>
</evidence>
<evidence type="ECO:0000256" key="3">
    <source>
        <dbReference type="SAM" id="SignalP"/>
    </source>
</evidence>
<dbReference type="Pfam" id="PF25917">
    <property type="entry name" value="BSH_RND"/>
    <property type="match status" value="1"/>
</dbReference>
<dbReference type="Proteomes" id="UP001057520">
    <property type="component" value="Chromosome"/>
</dbReference>
<name>A0ABY4ZT74_9CAUL</name>
<dbReference type="SUPFAM" id="SSF111369">
    <property type="entry name" value="HlyD-like secretion proteins"/>
    <property type="match status" value="1"/>
</dbReference>
<dbReference type="InterPro" id="IPR058627">
    <property type="entry name" value="MdtA-like_C"/>
</dbReference>
<evidence type="ECO:0000313" key="9">
    <source>
        <dbReference type="Proteomes" id="UP001057520"/>
    </source>
</evidence>
<feature type="domain" description="Multidrug resistance protein MdtA-like C-terminal permuted SH3" evidence="7">
    <location>
        <begin position="296"/>
        <end position="354"/>
    </location>
</feature>
<feature type="domain" description="Multidrug resistance protein MdtA-like beta-barrel" evidence="6">
    <location>
        <begin position="207"/>
        <end position="286"/>
    </location>
</feature>
<dbReference type="EMBL" id="CP096040">
    <property type="protein sequence ID" value="USQ95589.1"/>
    <property type="molecule type" value="Genomic_DNA"/>
</dbReference>
<evidence type="ECO:0000256" key="2">
    <source>
        <dbReference type="ARBA" id="ARBA00009477"/>
    </source>
</evidence>
<comment type="subcellular location">
    <subcellularLocation>
        <location evidence="1">Cell envelope</location>
    </subcellularLocation>
</comment>
<sequence length="393" mass="41911">MRIQPVITSFAGLAAVAVLAACSAQAKQDAAAAPPVQVTVADVAFKSLRQWDDFTGRLEPVDTVEIRPRVSGYIDGAQFAEGARVSKGQVLFQIDPRPYKAEADRAAAEVARAKAQLDLASINRQRGERLLEQNALARSEFDRLASEERAAQANVSAAQAAYQTARLNLDWTRVTSPIDGRVSKTIITRGNLVTQASLLTTVVSDTPIYAEFNADEQTFLKYAAAERGKNGPVYMGLMTEDGYPHVGKLSFIDNALDAKSGTINGRAIFANADGRFTPGLFARIRLVSAETQTVALAPDRAIATDLGKRYVVVVNGSNKAEYRPVEVGPLAGNLRIIRQGLKPGDRVVVGGLQKVKPGDTVAPVKVKTDLAGLSQLEAGGVPFAQPARSAGQN</sequence>
<dbReference type="Pfam" id="PF25967">
    <property type="entry name" value="RND-MFP_C"/>
    <property type="match status" value="1"/>
</dbReference>
<accession>A0ABY4ZT74</accession>
<dbReference type="Pfam" id="PF25876">
    <property type="entry name" value="HH_MFP_RND"/>
    <property type="match status" value="1"/>
</dbReference>
<feature type="chain" id="PRO_5047548031" evidence="3">
    <location>
        <begin position="27"/>
        <end position="393"/>
    </location>
</feature>
<evidence type="ECO:0000259" key="6">
    <source>
        <dbReference type="Pfam" id="PF25944"/>
    </source>
</evidence>
<gene>
    <name evidence="8" type="ORF">MZV50_24095</name>
</gene>
<feature type="domain" description="Multidrug resistance protein MdtA-like barrel-sandwich hybrid" evidence="5">
    <location>
        <begin position="63"/>
        <end position="203"/>
    </location>
</feature>
<dbReference type="InterPro" id="IPR058626">
    <property type="entry name" value="MdtA-like_b-barrel"/>
</dbReference>
<feature type="signal peptide" evidence="3">
    <location>
        <begin position="1"/>
        <end position="26"/>
    </location>
</feature>
<protein>
    <submittedName>
        <fullName evidence="8">Efflux RND transporter periplasmic adaptor subunit</fullName>
    </submittedName>
</protein>
<dbReference type="InterPro" id="IPR006143">
    <property type="entry name" value="RND_pump_MFP"/>
</dbReference>
<dbReference type="Gene3D" id="2.40.50.100">
    <property type="match status" value="1"/>
</dbReference>
<evidence type="ECO:0000313" key="8">
    <source>
        <dbReference type="EMBL" id="USQ95589.1"/>
    </source>
</evidence>
<feature type="domain" description="Multidrug resistance protein MdtA-like alpha-helical hairpin" evidence="4">
    <location>
        <begin position="104"/>
        <end position="172"/>
    </location>
</feature>
<dbReference type="Gene3D" id="2.40.30.170">
    <property type="match status" value="1"/>
</dbReference>
<keyword evidence="3" id="KW-0732">Signal</keyword>
<proteinExistence type="inferred from homology"/>
<dbReference type="Gene3D" id="1.10.287.470">
    <property type="entry name" value="Helix hairpin bin"/>
    <property type="match status" value="1"/>
</dbReference>
<organism evidence="8 9">
    <name type="scientific">Caulobacter segnis</name>
    <dbReference type="NCBI Taxonomy" id="88688"/>
    <lineage>
        <taxon>Bacteria</taxon>
        <taxon>Pseudomonadati</taxon>
        <taxon>Pseudomonadota</taxon>
        <taxon>Alphaproteobacteria</taxon>
        <taxon>Caulobacterales</taxon>
        <taxon>Caulobacteraceae</taxon>
        <taxon>Caulobacter</taxon>
    </lineage>
</organism>
<comment type="similarity">
    <text evidence="2">Belongs to the membrane fusion protein (MFP) (TC 8.A.1) family.</text>
</comment>
<dbReference type="InterPro" id="IPR058625">
    <property type="entry name" value="MdtA-like_BSH"/>
</dbReference>
<dbReference type="PANTHER" id="PTHR30158:SF26">
    <property type="entry name" value="RESISTANCE-NODULATION-CELL DIVISION (RND) MULTIDRUG EFFLUX MEMBRANE FUSION PROTEIN MEXE"/>
    <property type="match status" value="1"/>
</dbReference>
<reference evidence="8 9" key="1">
    <citation type="submission" date="2022-04" db="EMBL/GenBank/DDBJ databases">
        <title>Genome sequence of soybean root-associated Caulobacter segnis RL271.</title>
        <authorList>
            <person name="Longley R."/>
            <person name="Bonito G."/>
            <person name="Trigodet F."/>
            <person name="Crosson S."/>
            <person name="Fiebig A."/>
        </authorList>
    </citation>
    <scope>NUCLEOTIDE SEQUENCE [LARGE SCALE GENOMIC DNA]</scope>
    <source>
        <strain evidence="8 9">RL271</strain>
    </source>
</reference>
<dbReference type="InterPro" id="IPR058624">
    <property type="entry name" value="MdtA-like_HH"/>
</dbReference>
<evidence type="ECO:0000259" key="5">
    <source>
        <dbReference type="Pfam" id="PF25917"/>
    </source>
</evidence>
<dbReference type="Gene3D" id="2.40.420.20">
    <property type="match status" value="1"/>
</dbReference>
<dbReference type="Pfam" id="PF25944">
    <property type="entry name" value="Beta-barrel_RND"/>
    <property type="match status" value="1"/>
</dbReference>
<dbReference type="NCBIfam" id="TIGR01730">
    <property type="entry name" value="RND_mfp"/>
    <property type="match status" value="1"/>
</dbReference>
<dbReference type="PROSITE" id="PS51257">
    <property type="entry name" value="PROKAR_LIPOPROTEIN"/>
    <property type="match status" value="1"/>
</dbReference>
<evidence type="ECO:0000259" key="4">
    <source>
        <dbReference type="Pfam" id="PF25876"/>
    </source>
</evidence>
<keyword evidence="9" id="KW-1185">Reference proteome</keyword>